<feature type="compositionally biased region" description="Acidic residues" evidence="2">
    <location>
        <begin position="121"/>
        <end position="130"/>
    </location>
</feature>
<dbReference type="GO" id="GO:0032259">
    <property type="term" value="P:methylation"/>
    <property type="evidence" value="ECO:0007669"/>
    <property type="project" value="UniProtKB-KW"/>
</dbReference>
<feature type="compositionally biased region" description="Acidic residues" evidence="2">
    <location>
        <begin position="65"/>
        <end position="74"/>
    </location>
</feature>
<feature type="compositionally biased region" description="Basic and acidic residues" evidence="2">
    <location>
        <begin position="167"/>
        <end position="184"/>
    </location>
</feature>
<evidence type="ECO:0000259" key="3">
    <source>
        <dbReference type="Pfam" id="PF25273"/>
    </source>
</evidence>
<dbReference type="InterPro" id="IPR057191">
    <property type="entry name" value="DUF7869"/>
</dbReference>
<sequence>MVTKCTNKMKSASDLYAVVEERRRELEVAQKRYEDAAAEYVQQAQAEAWAAELTAQFEESKQEPKEEEEEEEKEENVSTQDVTLPPPPMKNEPAEHEQAARRKKVPAPKPMPASLQPMNEQDQEVAEEESTEKHMPETMPAPAPCPPMNTPAKDDSKDAAATSTQKTVEKLAKAARRADARKQISEAGLPQPPPVPEEKDSFWRLEKAVLSAEFLNFNMRKRALEVGSPCFIAIVWAMLQESELEESSSIHIVCCSKRPRLIKKRDDKILQRATGMVEKALPPGSFCEYLAMLRRKHPGLKCSYKLFTTAAASVHVWELHFGDVLKIRGKNQHTKCSVCIRFKLMVRKLARCTAARAKQLRLLDEHRQKQYLDRTCYWHSRSLSRSLSASSTPGTIVCIVDSMDAAKFVWPRAPCLAAKEFARMIRPKLTATAIICHGHDTMVHLSVPGVHSDSSRSIELIARMLERLRERNVDVRGSELLIQGDNGPKEIKNNALIRYVSMLVCHGKLRRAEIRTLQTGHTHEDIDSLFANFAKLLEQDCQHTPFDYIDALSAYLARGDVRPNEPHFQVPTPARMLAVNPLPRAELARFRSAHASAVIDGAAASIWAHGVSWQEADGKEFYSFVELQFPAEPGVKFQTNPDEHAEKVSVVGKTLGKYSMQKVILHEGLAAGVLNEGYSGSGNAVWKDELANNYDILKELMETLQKTTAMYWACVRVLEKKVPNDFFTAQMKEIQTSFRNRHADSDLQALMESTVPPADLARVGIFNSCLTKWGKQGFLDCKYLTERYEKGIREVRRFMNSRVMGIDEGIELASLVTGGNDRSMLLALEPQYHSSTEKHSVVKHRTMDYWEISLNFADENAHGNDKRRTSQQCLAAISSSQKVQQRGVEGTLKVLEACVQGMKLPEETTVYVFDLLPNQFGEWSRAVWQLQKAELRSSADQRPAVKWCYTAYFTDSTECNSMDSAMEWWDDCDKAGAKTRPAAAFEDAVPIKAQCSCLREPSITIYIVDYEVWLANSTDSEVTLAAGDLFGFGVGSFKEIAKGVAAARPKDCIPWLVSEDINMVQLCGENNTKRMQCIANVMCDLAANSGLMQVTMTDHDMEQMVKELDAAVSVMLQQVMFQSV</sequence>
<dbReference type="GO" id="GO:0008168">
    <property type="term" value="F:methyltransferase activity"/>
    <property type="evidence" value="ECO:0007669"/>
    <property type="project" value="UniProtKB-KW"/>
</dbReference>
<feature type="domain" description="DUF7869" evidence="3">
    <location>
        <begin position="430"/>
        <end position="553"/>
    </location>
</feature>
<dbReference type="Pfam" id="PF25273">
    <property type="entry name" value="DUF7869"/>
    <property type="match status" value="1"/>
</dbReference>
<accession>A0ABP0ML17</accession>
<name>A0ABP0ML17_9DINO</name>
<feature type="coiled-coil region" evidence="1">
    <location>
        <begin position="16"/>
        <end position="43"/>
    </location>
</feature>
<protein>
    <submittedName>
        <fullName evidence="4">Modification methylase ScrFIA</fullName>
    </submittedName>
</protein>
<reference evidence="4 5" key="1">
    <citation type="submission" date="2024-02" db="EMBL/GenBank/DDBJ databases">
        <authorList>
            <person name="Chen Y."/>
            <person name="Shah S."/>
            <person name="Dougan E. K."/>
            <person name="Thang M."/>
            <person name="Chan C."/>
        </authorList>
    </citation>
    <scope>NUCLEOTIDE SEQUENCE [LARGE SCALE GENOMIC DNA]</scope>
</reference>
<gene>
    <name evidence="4" type="ORF">SCF082_LOCUS28566</name>
</gene>
<keyword evidence="4" id="KW-0489">Methyltransferase</keyword>
<evidence type="ECO:0000256" key="2">
    <source>
        <dbReference type="SAM" id="MobiDB-lite"/>
    </source>
</evidence>
<evidence type="ECO:0000256" key="1">
    <source>
        <dbReference type="SAM" id="Coils"/>
    </source>
</evidence>
<proteinExistence type="predicted"/>
<evidence type="ECO:0000313" key="4">
    <source>
        <dbReference type="EMBL" id="CAK9052165.1"/>
    </source>
</evidence>
<dbReference type="EMBL" id="CAXAMM010022536">
    <property type="protein sequence ID" value="CAK9052165.1"/>
    <property type="molecule type" value="Genomic_DNA"/>
</dbReference>
<keyword evidence="5" id="KW-1185">Reference proteome</keyword>
<feature type="compositionally biased region" description="Pro residues" evidence="2">
    <location>
        <begin position="139"/>
        <end position="149"/>
    </location>
</feature>
<comment type="caution">
    <text evidence="4">The sequence shown here is derived from an EMBL/GenBank/DDBJ whole genome shotgun (WGS) entry which is preliminary data.</text>
</comment>
<dbReference type="Proteomes" id="UP001642464">
    <property type="component" value="Unassembled WGS sequence"/>
</dbReference>
<evidence type="ECO:0000313" key="5">
    <source>
        <dbReference type="Proteomes" id="UP001642464"/>
    </source>
</evidence>
<dbReference type="PANTHER" id="PTHR33153">
    <property type="entry name" value="MYND-TYPE DOMAIN-CONTAINING PROTEIN"/>
    <property type="match status" value="1"/>
</dbReference>
<keyword evidence="1" id="KW-0175">Coiled coil</keyword>
<dbReference type="PANTHER" id="PTHR33153:SF3">
    <property type="entry name" value="TRAFFICKING PROTEIN PARTICLE COMPLEX SUBUNIT 11 DOMAIN-CONTAINING PROTEIN"/>
    <property type="match status" value="1"/>
</dbReference>
<organism evidence="4 5">
    <name type="scientific">Durusdinium trenchii</name>
    <dbReference type="NCBI Taxonomy" id="1381693"/>
    <lineage>
        <taxon>Eukaryota</taxon>
        <taxon>Sar</taxon>
        <taxon>Alveolata</taxon>
        <taxon>Dinophyceae</taxon>
        <taxon>Suessiales</taxon>
        <taxon>Symbiodiniaceae</taxon>
        <taxon>Durusdinium</taxon>
    </lineage>
</organism>
<feature type="region of interest" description="Disordered" evidence="2">
    <location>
        <begin position="51"/>
        <end position="198"/>
    </location>
</feature>
<keyword evidence="4" id="KW-0808">Transferase</keyword>